<dbReference type="Proteomes" id="UP000053660">
    <property type="component" value="Unassembled WGS sequence"/>
</dbReference>
<dbReference type="EMBL" id="KN603765">
    <property type="protein sequence ID" value="KHJ79684.1"/>
    <property type="molecule type" value="Genomic_DNA"/>
</dbReference>
<name>A0A0B1S441_OESDE</name>
<accession>A0A0B1S441</accession>
<dbReference type="OrthoDB" id="409374at2759"/>
<dbReference type="AlphaFoldDB" id="A0A0B1S441"/>
<keyword evidence="2" id="KW-1185">Reference proteome</keyword>
<evidence type="ECO:0000313" key="1">
    <source>
        <dbReference type="EMBL" id="KHJ79684.1"/>
    </source>
</evidence>
<proteinExistence type="predicted"/>
<protein>
    <submittedName>
        <fullName evidence="1">Uncharacterized protein</fullName>
    </submittedName>
</protein>
<gene>
    <name evidence="1" type="ORF">OESDEN_20662</name>
</gene>
<sequence>MAVEFTSETPMCKRQLVCDAMDEFPTEAKNVCPHEEVEIVTIKQPCIERYTKYVRTRKPGCNGQFRSCSVREPK</sequence>
<organism evidence="1 2">
    <name type="scientific">Oesophagostomum dentatum</name>
    <name type="common">Nodular worm</name>
    <dbReference type="NCBI Taxonomy" id="61180"/>
    <lineage>
        <taxon>Eukaryota</taxon>
        <taxon>Metazoa</taxon>
        <taxon>Ecdysozoa</taxon>
        <taxon>Nematoda</taxon>
        <taxon>Chromadorea</taxon>
        <taxon>Rhabditida</taxon>
        <taxon>Rhabditina</taxon>
        <taxon>Rhabditomorpha</taxon>
        <taxon>Strongyloidea</taxon>
        <taxon>Strongylidae</taxon>
        <taxon>Oesophagostomum</taxon>
    </lineage>
</organism>
<reference evidence="1 2" key="1">
    <citation type="submission" date="2014-03" db="EMBL/GenBank/DDBJ databases">
        <title>Draft genome of the hookworm Oesophagostomum dentatum.</title>
        <authorList>
            <person name="Mitreva M."/>
        </authorList>
    </citation>
    <scope>NUCLEOTIDE SEQUENCE [LARGE SCALE GENOMIC DNA]</scope>
    <source>
        <strain evidence="1 2">OD-Hann</strain>
    </source>
</reference>
<evidence type="ECO:0000313" key="2">
    <source>
        <dbReference type="Proteomes" id="UP000053660"/>
    </source>
</evidence>